<dbReference type="EMBL" id="OKQR01000004">
    <property type="protein sequence ID" value="SPD94490.1"/>
    <property type="molecule type" value="Genomic_DNA"/>
</dbReference>
<evidence type="ECO:0000313" key="1">
    <source>
        <dbReference type="EMBL" id="SPD94490.1"/>
    </source>
</evidence>
<dbReference type="AlphaFoldDB" id="A0A2N9K6D4"/>
<dbReference type="Proteomes" id="UP000239237">
    <property type="component" value="Unassembled WGS sequence"/>
</dbReference>
<evidence type="ECO:0000313" key="4">
    <source>
        <dbReference type="Proteomes" id="UP000239237"/>
    </source>
</evidence>
<evidence type="ECO:0000313" key="3">
    <source>
        <dbReference type="Proteomes" id="UP000237923"/>
    </source>
</evidence>
<evidence type="ECO:0000313" key="2">
    <source>
        <dbReference type="EMBL" id="SPE06152.1"/>
    </source>
</evidence>
<name>A0A2N9K6D4_9LACO</name>
<dbReference type="RefSeq" id="WP_105299819.1">
    <property type="nucleotide sequence ID" value="NZ_OKQR01000004.1"/>
</dbReference>
<organism evidence="2 3">
    <name type="scientific">Leuconostoc suionicum</name>
    <dbReference type="NCBI Taxonomy" id="1511761"/>
    <lineage>
        <taxon>Bacteria</taxon>
        <taxon>Bacillati</taxon>
        <taxon>Bacillota</taxon>
        <taxon>Bacilli</taxon>
        <taxon>Lactobacillales</taxon>
        <taxon>Lactobacillaceae</taxon>
        <taxon>Leuconostoc</taxon>
    </lineage>
</organism>
<accession>A0A2N9K6D4</accession>
<reference evidence="2 3" key="1">
    <citation type="submission" date="2018-02" db="EMBL/GenBank/DDBJ databases">
        <authorList>
            <person name="Cohen D.B."/>
            <person name="Kent A.D."/>
        </authorList>
    </citation>
    <scope>NUCLEOTIDE SEQUENCE [LARGE SCALE GENOMIC DNA]</scope>
    <source>
        <strain evidence="2 3">CECT 9216</strain>
    </source>
</reference>
<keyword evidence="4" id="KW-1185">Reference proteome</keyword>
<proteinExistence type="predicted"/>
<evidence type="ECO:0008006" key="5">
    <source>
        <dbReference type="Google" id="ProtNLM"/>
    </source>
</evidence>
<dbReference type="EMBL" id="OKQU01000001">
    <property type="protein sequence ID" value="SPE06152.1"/>
    <property type="molecule type" value="Genomic_DNA"/>
</dbReference>
<reference evidence="1 4" key="2">
    <citation type="submission" date="2018-02" db="EMBL/GenBank/DDBJ databases">
        <authorList>
            <person name="Rodrigo-Torres L."/>
            <person name="Arahal R. D."/>
            <person name="Lucena T."/>
        </authorList>
    </citation>
    <scope>NUCLEOTIDE SEQUENCE [LARGE SCALE GENOMIC DNA]</scope>
    <source>
        <strain evidence="1 4">CECT 8486</strain>
    </source>
</reference>
<sequence>MLKDSFDVTFRGGSSYRTYFEIPNLCPHCGEKMSPRYCYGLSRQTHDDRDENNAVGLLLQCVSCEKYFARMFLLNQFDVNGAPKEIELSYNPPINANIPENIGTISDSFSKIYTQALQAKQAGLDQIYGMGLRKALEFLVKDFGIYLHPKAADDIKKKQLGYVIDKYFTEFTAITALFKAATWIGNDETHYERKHPDKDAETIRRFISATMLQISSRLTSDEAMLMIKESAKPETKS</sequence>
<protein>
    <recommendedName>
        <fullName evidence="5">DUF4145 domain-containing protein</fullName>
    </recommendedName>
</protein>
<gene>
    <name evidence="1" type="ORF">LES8486_01674</name>
    <name evidence="2" type="ORF">LES9216_00039</name>
</gene>
<dbReference type="Proteomes" id="UP000237923">
    <property type="component" value="Unassembled WGS sequence"/>
</dbReference>